<proteinExistence type="predicted"/>
<dbReference type="AlphaFoldDB" id="A0AAD5R500"/>
<evidence type="ECO:0000313" key="1">
    <source>
        <dbReference type="EMBL" id="KAJ1369579.1"/>
    </source>
</evidence>
<sequence length="142" mass="15798">MSTVCGCGVMPAREASTRPFTVTGLNNFACRYGPLFRTKYPGPYTLPINEKIHSSGHRRLERQGRSALLPDAVISAILGQFSVTISYAPLSCQMSAKPGENLMMVQSSVYIIVDNGVTEFAQAKMENKMCGNQKRTRWKYRL</sequence>
<reference evidence="1" key="1">
    <citation type="submission" date="2021-06" db="EMBL/GenBank/DDBJ databases">
        <title>Parelaphostrongylus tenuis whole genome reference sequence.</title>
        <authorList>
            <person name="Garwood T.J."/>
            <person name="Larsen P.A."/>
            <person name="Fountain-Jones N.M."/>
            <person name="Garbe J.R."/>
            <person name="Macchietto M.G."/>
            <person name="Kania S.A."/>
            <person name="Gerhold R.W."/>
            <person name="Richards J.E."/>
            <person name="Wolf T.M."/>
        </authorList>
    </citation>
    <scope>NUCLEOTIDE SEQUENCE</scope>
    <source>
        <strain evidence="1">MNPRO001-30</strain>
        <tissue evidence="1">Meninges</tissue>
    </source>
</reference>
<evidence type="ECO:0000313" key="2">
    <source>
        <dbReference type="Proteomes" id="UP001196413"/>
    </source>
</evidence>
<comment type="caution">
    <text evidence="1">The sequence shown here is derived from an EMBL/GenBank/DDBJ whole genome shotgun (WGS) entry which is preliminary data.</text>
</comment>
<protein>
    <submittedName>
        <fullName evidence="1">Uncharacterized protein</fullName>
    </submittedName>
</protein>
<organism evidence="1 2">
    <name type="scientific">Parelaphostrongylus tenuis</name>
    <name type="common">Meningeal worm</name>
    <dbReference type="NCBI Taxonomy" id="148309"/>
    <lineage>
        <taxon>Eukaryota</taxon>
        <taxon>Metazoa</taxon>
        <taxon>Ecdysozoa</taxon>
        <taxon>Nematoda</taxon>
        <taxon>Chromadorea</taxon>
        <taxon>Rhabditida</taxon>
        <taxon>Rhabditina</taxon>
        <taxon>Rhabditomorpha</taxon>
        <taxon>Strongyloidea</taxon>
        <taxon>Metastrongylidae</taxon>
        <taxon>Parelaphostrongylus</taxon>
    </lineage>
</organism>
<accession>A0AAD5R500</accession>
<name>A0AAD5R500_PARTN</name>
<keyword evidence="2" id="KW-1185">Reference proteome</keyword>
<gene>
    <name evidence="1" type="ORF">KIN20_031068</name>
</gene>
<dbReference type="EMBL" id="JAHQIW010006610">
    <property type="protein sequence ID" value="KAJ1369579.1"/>
    <property type="molecule type" value="Genomic_DNA"/>
</dbReference>
<dbReference type="Proteomes" id="UP001196413">
    <property type="component" value="Unassembled WGS sequence"/>
</dbReference>